<dbReference type="OrthoDB" id="10433693at2759"/>
<dbReference type="Proteomes" id="UP000271974">
    <property type="component" value="Unassembled WGS sequence"/>
</dbReference>
<dbReference type="Pfam" id="PF11218">
    <property type="entry name" value="DUF3011"/>
    <property type="match status" value="1"/>
</dbReference>
<evidence type="ECO:0000313" key="2">
    <source>
        <dbReference type="EMBL" id="RUS74023.1"/>
    </source>
</evidence>
<keyword evidence="1" id="KW-0732">Signal</keyword>
<reference evidence="2 3" key="1">
    <citation type="submission" date="2019-01" db="EMBL/GenBank/DDBJ databases">
        <title>A draft genome assembly of the solar-powered sea slug Elysia chlorotica.</title>
        <authorList>
            <person name="Cai H."/>
            <person name="Li Q."/>
            <person name="Fang X."/>
            <person name="Li J."/>
            <person name="Curtis N.E."/>
            <person name="Altenburger A."/>
            <person name="Shibata T."/>
            <person name="Feng M."/>
            <person name="Maeda T."/>
            <person name="Schwartz J.A."/>
            <person name="Shigenobu S."/>
            <person name="Lundholm N."/>
            <person name="Nishiyama T."/>
            <person name="Yang H."/>
            <person name="Hasebe M."/>
            <person name="Li S."/>
            <person name="Pierce S.K."/>
            <person name="Wang J."/>
        </authorList>
    </citation>
    <scope>NUCLEOTIDE SEQUENCE [LARGE SCALE GENOMIC DNA]</scope>
    <source>
        <strain evidence="2">EC2010</strain>
        <tissue evidence="2">Whole organism of an adult</tissue>
    </source>
</reference>
<keyword evidence="3" id="KW-1185">Reference proteome</keyword>
<sequence length="171" mass="18595">MAFLQTSGYLCLAFVVFMQIGESQQANKCRSCSTIEMESTGELFREKVPGAAMVKSMELKKLNSAHGTCVKDSTFGYLGPDAYVDQGCSGEFEICYVEGRTETISCGSTDGTEVVCDFDQDCDVRSIALHRAPSEAPCIEGFSYQASKTAVTVRRHCEATFIVGCRACVLK</sequence>
<dbReference type="EMBL" id="RQTK01000875">
    <property type="protein sequence ID" value="RUS74023.1"/>
    <property type="molecule type" value="Genomic_DNA"/>
</dbReference>
<evidence type="ECO:0000313" key="3">
    <source>
        <dbReference type="Proteomes" id="UP000271974"/>
    </source>
</evidence>
<dbReference type="InterPro" id="IPR021381">
    <property type="entry name" value="DUF3011"/>
</dbReference>
<feature type="signal peptide" evidence="1">
    <location>
        <begin position="1"/>
        <end position="23"/>
    </location>
</feature>
<protein>
    <recommendedName>
        <fullName evidence="4">SUEL-type lectin domain-containing protein</fullName>
    </recommendedName>
</protein>
<evidence type="ECO:0000256" key="1">
    <source>
        <dbReference type="SAM" id="SignalP"/>
    </source>
</evidence>
<dbReference type="AlphaFoldDB" id="A0A3S1AWH9"/>
<name>A0A3S1AWH9_ELYCH</name>
<proteinExistence type="predicted"/>
<gene>
    <name evidence="2" type="ORF">EGW08_018222</name>
</gene>
<comment type="caution">
    <text evidence="2">The sequence shown here is derived from an EMBL/GenBank/DDBJ whole genome shotgun (WGS) entry which is preliminary data.</text>
</comment>
<organism evidence="2 3">
    <name type="scientific">Elysia chlorotica</name>
    <name type="common">Eastern emerald elysia</name>
    <name type="synonym">Sea slug</name>
    <dbReference type="NCBI Taxonomy" id="188477"/>
    <lineage>
        <taxon>Eukaryota</taxon>
        <taxon>Metazoa</taxon>
        <taxon>Spiralia</taxon>
        <taxon>Lophotrochozoa</taxon>
        <taxon>Mollusca</taxon>
        <taxon>Gastropoda</taxon>
        <taxon>Heterobranchia</taxon>
        <taxon>Euthyneura</taxon>
        <taxon>Panpulmonata</taxon>
        <taxon>Sacoglossa</taxon>
        <taxon>Placobranchoidea</taxon>
        <taxon>Plakobranchidae</taxon>
        <taxon>Elysia</taxon>
    </lineage>
</organism>
<accession>A0A3S1AWH9</accession>
<evidence type="ECO:0008006" key="4">
    <source>
        <dbReference type="Google" id="ProtNLM"/>
    </source>
</evidence>
<feature type="chain" id="PRO_5018684721" description="SUEL-type lectin domain-containing protein" evidence="1">
    <location>
        <begin position="24"/>
        <end position="171"/>
    </location>
</feature>